<dbReference type="VEuPathDB" id="TriTrypDB:BSAL_54735"/>
<dbReference type="PROSITE" id="PS00893">
    <property type="entry name" value="NUDIX_BOX"/>
    <property type="match status" value="1"/>
</dbReference>
<dbReference type="SUPFAM" id="SSF55811">
    <property type="entry name" value="Nudix"/>
    <property type="match status" value="1"/>
</dbReference>
<feature type="region of interest" description="Disordered" evidence="2">
    <location>
        <begin position="209"/>
        <end position="231"/>
    </location>
</feature>
<dbReference type="Proteomes" id="UP000051952">
    <property type="component" value="Unassembled WGS sequence"/>
</dbReference>
<dbReference type="InterPro" id="IPR000086">
    <property type="entry name" value="NUDIX_hydrolase_dom"/>
</dbReference>
<organism evidence="4 5">
    <name type="scientific">Bodo saltans</name>
    <name type="common">Flagellated protozoan</name>
    <dbReference type="NCBI Taxonomy" id="75058"/>
    <lineage>
        <taxon>Eukaryota</taxon>
        <taxon>Discoba</taxon>
        <taxon>Euglenozoa</taxon>
        <taxon>Kinetoplastea</taxon>
        <taxon>Metakinetoplastina</taxon>
        <taxon>Eubodonida</taxon>
        <taxon>Bodonidae</taxon>
        <taxon>Bodo</taxon>
    </lineage>
</organism>
<evidence type="ECO:0000256" key="2">
    <source>
        <dbReference type="SAM" id="MobiDB-lite"/>
    </source>
</evidence>
<dbReference type="OrthoDB" id="447842at2759"/>
<accession>A0A0S4IIS3</accession>
<reference evidence="5" key="1">
    <citation type="submission" date="2015-09" db="EMBL/GenBank/DDBJ databases">
        <authorList>
            <consortium name="Pathogen Informatics"/>
        </authorList>
    </citation>
    <scope>NUCLEOTIDE SEQUENCE [LARGE SCALE GENOMIC DNA]</scope>
    <source>
        <strain evidence="5">Lake Konstanz</strain>
    </source>
</reference>
<dbReference type="InterPro" id="IPR020084">
    <property type="entry name" value="NUDIX_hydrolase_CS"/>
</dbReference>
<dbReference type="InterPro" id="IPR015797">
    <property type="entry name" value="NUDIX_hydrolase-like_dom_sf"/>
</dbReference>
<evidence type="ECO:0000256" key="1">
    <source>
        <dbReference type="ARBA" id="ARBA00022801"/>
    </source>
</evidence>
<evidence type="ECO:0000313" key="4">
    <source>
        <dbReference type="EMBL" id="CUE73022.1"/>
    </source>
</evidence>
<name>A0A0S4IIS3_BODSA</name>
<feature type="domain" description="Nudix hydrolase" evidence="3">
    <location>
        <begin position="146"/>
        <end position="324"/>
    </location>
</feature>
<gene>
    <name evidence="4" type="ORF">BSAL_54735</name>
</gene>
<dbReference type="Pfam" id="PF00293">
    <property type="entry name" value="NUDIX"/>
    <property type="match status" value="1"/>
</dbReference>
<dbReference type="Gene3D" id="3.90.79.10">
    <property type="entry name" value="Nucleoside Triphosphate Pyrophosphohydrolase"/>
    <property type="match status" value="1"/>
</dbReference>
<dbReference type="CDD" id="cd18873">
    <property type="entry name" value="NUDIX_NadM_like"/>
    <property type="match status" value="1"/>
</dbReference>
<keyword evidence="1 4" id="KW-0378">Hydrolase</keyword>
<proteinExistence type="predicted"/>
<keyword evidence="5" id="KW-1185">Reference proteome</keyword>
<dbReference type="PROSITE" id="PS51462">
    <property type="entry name" value="NUDIX"/>
    <property type="match status" value="1"/>
</dbReference>
<dbReference type="EMBL" id="CYKH01000142">
    <property type="protein sequence ID" value="CUE73022.1"/>
    <property type="molecule type" value="Genomic_DNA"/>
</dbReference>
<dbReference type="AlphaFoldDB" id="A0A0S4IIS3"/>
<dbReference type="PANTHER" id="PTHR43736">
    <property type="entry name" value="ADP-RIBOSE PYROPHOSPHATASE"/>
    <property type="match status" value="1"/>
</dbReference>
<feature type="compositionally biased region" description="Basic and acidic residues" evidence="2">
    <location>
        <begin position="209"/>
        <end position="226"/>
    </location>
</feature>
<dbReference type="GO" id="GO:0016787">
    <property type="term" value="F:hydrolase activity"/>
    <property type="evidence" value="ECO:0007669"/>
    <property type="project" value="UniProtKB-KW"/>
</dbReference>
<dbReference type="PANTHER" id="PTHR43736:SF1">
    <property type="entry name" value="DIHYDRONEOPTERIN TRIPHOSPHATE DIPHOSPHATASE"/>
    <property type="match status" value="1"/>
</dbReference>
<evidence type="ECO:0000313" key="5">
    <source>
        <dbReference type="Proteomes" id="UP000051952"/>
    </source>
</evidence>
<evidence type="ECO:0000259" key="3">
    <source>
        <dbReference type="PROSITE" id="PS51462"/>
    </source>
</evidence>
<sequence length="339" mass="37455">MFLFCVFVSSYSLSKRGKIIMVGFLQKRVATSTLDVSPTTNTDHKLVAEQTSWWSIPSANVTVFVFACLLLGVWVGHVARSVLHFRSTSSASCGLGCAPHPSRALSQYTDLAYPLRTPDLAIDAIIRVYNTSATTAYLDTPPAVRSNGRCGGAPQQSSMLLLQGIVLCHRRDKAERLAIPGGFVEYGESIEDAVRREVLEETHIDLRHSVDVTREPSDSRSRHQDDGNGVLNVCRISSSSSSVVAGEANRPPTPPSQTLEQFRVFSNPKRDPRRHTVSAAFDVIAFDVIPRAADDVKECRIYGLVEVRAMLGDTMRKRRGFAFDHAVILDEYLQRVFGK</sequence>
<protein>
    <submittedName>
        <fullName evidence="4">NUDIX hydrolase, putative</fullName>
    </submittedName>
</protein>